<evidence type="ECO:0000313" key="1">
    <source>
        <dbReference type="EMBL" id="CAB5220616.1"/>
    </source>
</evidence>
<gene>
    <name evidence="1" type="ORF">UFOVP241_8</name>
</gene>
<proteinExistence type="predicted"/>
<dbReference type="EMBL" id="LR798286">
    <property type="protein sequence ID" value="CAB5220616.1"/>
    <property type="molecule type" value="Genomic_DNA"/>
</dbReference>
<organism evidence="1">
    <name type="scientific">uncultured Caudovirales phage</name>
    <dbReference type="NCBI Taxonomy" id="2100421"/>
    <lineage>
        <taxon>Viruses</taxon>
        <taxon>Duplodnaviria</taxon>
        <taxon>Heunggongvirae</taxon>
        <taxon>Uroviricota</taxon>
        <taxon>Caudoviricetes</taxon>
        <taxon>Peduoviridae</taxon>
        <taxon>Maltschvirus</taxon>
        <taxon>Maltschvirus maltsch</taxon>
    </lineage>
</organism>
<protein>
    <submittedName>
        <fullName evidence="1">Uncharacterized protein</fullName>
    </submittedName>
</protein>
<accession>A0A6J7WRQ6</accession>
<reference evidence="1" key="1">
    <citation type="submission" date="2020-05" db="EMBL/GenBank/DDBJ databases">
        <authorList>
            <person name="Chiriac C."/>
            <person name="Salcher M."/>
            <person name="Ghai R."/>
            <person name="Kavagutti S V."/>
        </authorList>
    </citation>
    <scope>NUCLEOTIDE SEQUENCE</scope>
</reference>
<sequence length="152" mass="17380">MEVKEQVKRAVILNPQRMGLAEQMRQDWVVNAEEGTTIQDVLDTGYWAHMAAQLQQYDHIEVRLETGEWILDLIVLDIGRNYARVYVAHKHDFADVDLKAPSGAITHKVEWKGPQRKYVVIRISDSAPLQEGFASKPEALAWMENHIKVSST</sequence>
<name>A0A6J7WRQ6_9CAUD</name>